<proteinExistence type="predicted"/>
<evidence type="ECO:0000313" key="2">
    <source>
        <dbReference type="Proteomes" id="UP000828390"/>
    </source>
</evidence>
<dbReference type="Proteomes" id="UP000828390">
    <property type="component" value="Unassembled WGS sequence"/>
</dbReference>
<organism evidence="1 2">
    <name type="scientific">Dreissena polymorpha</name>
    <name type="common">Zebra mussel</name>
    <name type="synonym">Mytilus polymorpha</name>
    <dbReference type="NCBI Taxonomy" id="45954"/>
    <lineage>
        <taxon>Eukaryota</taxon>
        <taxon>Metazoa</taxon>
        <taxon>Spiralia</taxon>
        <taxon>Lophotrochozoa</taxon>
        <taxon>Mollusca</taxon>
        <taxon>Bivalvia</taxon>
        <taxon>Autobranchia</taxon>
        <taxon>Heteroconchia</taxon>
        <taxon>Euheterodonta</taxon>
        <taxon>Imparidentia</taxon>
        <taxon>Neoheterodontei</taxon>
        <taxon>Myida</taxon>
        <taxon>Dreissenoidea</taxon>
        <taxon>Dreissenidae</taxon>
        <taxon>Dreissena</taxon>
    </lineage>
</organism>
<protein>
    <recommendedName>
        <fullName evidence="3">Zinc-ribbon domain-containing protein</fullName>
    </recommendedName>
</protein>
<dbReference type="AlphaFoldDB" id="A0A9D4HM34"/>
<sequence>MFCTNCGENIEKHWKFCVGCGFATGTSSLPEEKLTDGPSMPCPDTDKDGSCFDNLYRALTPEARKSVNLLKMKISKKDHIEPSLSQNVMLSIQLIGMDRKLVRMLGSTPGRINMLVNRNSGPLEWANLVAEKINIKTVQPEELKFLLNKTEHEFVFSMDEVKKRATSRHRKELEVFCLLPKN</sequence>
<evidence type="ECO:0000313" key="1">
    <source>
        <dbReference type="EMBL" id="KAH3723520.1"/>
    </source>
</evidence>
<reference evidence="1" key="1">
    <citation type="journal article" date="2019" name="bioRxiv">
        <title>The Genome of the Zebra Mussel, Dreissena polymorpha: A Resource for Invasive Species Research.</title>
        <authorList>
            <person name="McCartney M.A."/>
            <person name="Auch B."/>
            <person name="Kono T."/>
            <person name="Mallez S."/>
            <person name="Zhang Y."/>
            <person name="Obille A."/>
            <person name="Becker A."/>
            <person name="Abrahante J.E."/>
            <person name="Garbe J."/>
            <person name="Badalamenti J.P."/>
            <person name="Herman A."/>
            <person name="Mangelson H."/>
            <person name="Liachko I."/>
            <person name="Sullivan S."/>
            <person name="Sone E.D."/>
            <person name="Koren S."/>
            <person name="Silverstein K.A.T."/>
            <person name="Beckman K.B."/>
            <person name="Gohl D.M."/>
        </authorList>
    </citation>
    <scope>NUCLEOTIDE SEQUENCE</scope>
    <source>
        <strain evidence="1">Duluth1</strain>
        <tissue evidence="1">Whole animal</tissue>
    </source>
</reference>
<evidence type="ECO:0008006" key="3">
    <source>
        <dbReference type="Google" id="ProtNLM"/>
    </source>
</evidence>
<dbReference type="EMBL" id="JAIWYP010000012">
    <property type="protein sequence ID" value="KAH3723520.1"/>
    <property type="molecule type" value="Genomic_DNA"/>
</dbReference>
<gene>
    <name evidence="1" type="ORF">DPMN_049310</name>
</gene>
<accession>A0A9D4HM34</accession>
<reference evidence="1" key="2">
    <citation type="submission" date="2020-11" db="EMBL/GenBank/DDBJ databases">
        <authorList>
            <person name="McCartney M.A."/>
            <person name="Auch B."/>
            <person name="Kono T."/>
            <person name="Mallez S."/>
            <person name="Becker A."/>
            <person name="Gohl D.M."/>
            <person name="Silverstein K.A.T."/>
            <person name="Koren S."/>
            <person name="Bechman K.B."/>
            <person name="Herman A."/>
            <person name="Abrahante J.E."/>
            <person name="Garbe J."/>
        </authorList>
    </citation>
    <scope>NUCLEOTIDE SEQUENCE</scope>
    <source>
        <strain evidence="1">Duluth1</strain>
        <tissue evidence="1">Whole animal</tissue>
    </source>
</reference>
<comment type="caution">
    <text evidence="1">The sequence shown here is derived from an EMBL/GenBank/DDBJ whole genome shotgun (WGS) entry which is preliminary data.</text>
</comment>
<name>A0A9D4HM34_DREPO</name>
<keyword evidence="2" id="KW-1185">Reference proteome</keyword>